<evidence type="ECO:0000313" key="2">
    <source>
        <dbReference type="EMBL" id="CAK0873694.1"/>
    </source>
</evidence>
<sequence>PSSPRPGAPSGLLAWGRRRRAGVPRAPRARPRAAEEAYRHPCDWEVWRDRPARAAGAAGQVRGGCRRRGAQLGGGRGDRGQRARCHRPLVARGRGHFEPEDAARSAAQRELERQYMVAVGWSAERVAECRRAFEQFDESMGDVLTESELLKPRRARGRYAPLVRDLDVAFLALSLDTSVEVRVDFLTFMRIMKMLDESEARRGMAGMLGFGDESSDRIIGIYQKLSDQHGFSAAGLPRSVVEQAMLSLLVTELAQLCFDIRSTCRAHGCGGSEPATVDFGGLLRFMKALQGMLGGESFEECLEDLLLGVGTVLSDQRERTKQVSTPKAAAPPRRGAAPPAAEPSAPQ</sequence>
<evidence type="ECO:0008006" key="4">
    <source>
        <dbReference type="Google" id="ProtNLM"/>
    </source>
</evidence>
<name>A0ABN9VKE7_9DINO</name>
<dbReference type="Proteomes" id="UP001189429">
    <property type="component" value="Unassembled WGS sequence"/>
</dbReference>
<gene>
    <name evidence="2" type="ORF">PCOR1329_LOCUS58811</name>
</gene>
<feature type="compositionally biased region" description="Basic residues" evidence="1">
    <location>
        <begin position="16"/>
        <end position="31"/>
    </location>
</feature>
<feature type="non-terminal residue" evidence="2">
    <location>
        <position position="347"/>
    </location>
</feature>
<keyword evidence="3" id="KW-1185">Reference proteome</keyword>
<feature type="non-terminal residue" evidence="2">
    <location>
        <position position="1"/>
    </location>
</feature>
<evidence type="ECO:0000313" key="3">
    <source>
        <dbReference type="Proteomes" id="UP001189429"/>
    </source>
</evidence>
<comment type="caution">
    <text evidence="2">The sequence shown here is derived from an EMBL/GenBank/DDBJ whole genome shotgun (WGS) entry which is preliminary data.</text>
</comment>
<dbReference type="PROSITE" id="PS00018">
    <property type="entry name" value="EF_HAND_1"/>
    <property type="match status" value="1"/>
</dbReference>
<feature type="region of interest" description="Disordered" evidence="1">
    <location>
        <begin position="1"/>
        <end position="34"/>
    </location>
</feature>
<proteinExistence type="predicted"/>
<feature type="region of interest" description="Disordered" evidence="1">
    <location>
        <begin position="316"/>
        <end position="347"/>
    </location>
</feature>
<evidence type="ECO:0000256" key="1">
    <source>
        <dbReference type="SAM" id="MobiDB-lite"/>
    </source>
</evidence>
<reference evidence="2" key="1">
    <citation type="submission" date="2023-10" db="EMBL/GenBank/DDBJ databases">
        <authorList>
            <person name="Chen Y."/>
            <person name="Shah S."/>
            <person name="Dougan E. K."/>
            <person name="Thang M."/>
            <person name="Chan C."/>
        </authorList>
    </citation>
    <scope>NUCLEOTIDE SEQUENCE [LARGE SCALE GENOMIC DNA]</scope>
</reference>
<protein>
    <recommendedName>
        <fullName evidence="4">EF-hand domain-containing protein</fullName>
    </recommendedName>
</protein>
<accession>A0ABN9VKE7</accession>
<dbReference type="InterPro" id="IPR018247">
    <property type="entry name" value="EF_Hand_1_Ca_BS"/>
</dbReference>
<dbReference type="EMBL" id="CAUYUJ010017306">
    <property type="protein sequence ID" value="CAK0873694.1"/>
    <property type="molecule type" value="Genomic_DNA"/>
</dbReference>
<organism evidence="2 3">
    <name type="scientific">Prorocentrum cordatum</name>
    <dbReference type="NCBI Taxonomy" id="2364126"/>
    <lineage>
        <taxon>Eukaryota</taxon>
        <taxon>Sar</taxon>
        <taxon>Alveolata</taxon>
        <taxon>Dinophyceae</taxon>
        <taxon>Prorocentrales</taxon>
        <taxon>Prorocentraceae</taxon>
        <taxon>Prorocentrum</taxon>
    </lineage>
</organism>
<feature type="compositionally biased region" description="Low complexity" evidence="1">
    <location>
        <begin position="326"/>
        <end position="347"/>
    </location>
</feature>